<proteinExistence type="predicted"/>
<dbReference type="Pfam" id="PF13473">
    <property type="entry name" value="Cupredoxin_1"/>
    <property type="match status" value="1"/>
</dbReference>
<evidence type="ECO:0000313" key="2">
    <source>
        <dbReference type="EMBL" id="OIO30518.1"/>
    </source>
</evidence>
<dbReference type="EMBL" id="MNVN01000016">
    <property type="protein sequence ID" value="OIO30518.1"/>
    <property type="molecule type" value="Genomic_DNA"/>
</dbReference>
<protein>
    <recommendedName>
        <fullName evidence="1">EfeO-type cupredoxin-like domain-containing protein</fullName>
    </recommendedName>
</protein>
<accession>A0A1J4V7H2</accession>
<reference evidence="2 3" key="1">
    <citation type="journal article" date="2016" name="Environ. Microbiol.">
        <title>Genomic resolution of a cold subsurface aquifer community provides metabolic insights for novel microbes adapted to high CO concentrations.</title>
        <authorList>
            <person name="Probst A.J."/>
            <person name="Castelle C.J."/>
            <person name="Singh A."/>
            <person name="Brown C.T."/>
            <person name="Anantharaman K."/>
            <person name="Sharon I."/>
            <person name="Hug L.A."/>
            <person name="Burstein D."/>
            <person name="Emerson J.B."/>
            <person name="Thomas B.C."/>
            <person name="Banfield J.F."/>
        </authorList>
    </citation>
    <scope>NUCLEOTIDE SEQUENCE [LARGE SCALE GENOMIC DNA]</scope>
    <source>
        <strain evidence="2">CG1_02_43_90</strain>
    </source>
</reference>
<sequence length="128" mass="13661">MKPLFLSIFVASILVLFAFFVTHGGRVGSNVPIKNVSIVGGKQIIEIQARGGYQPQRSIAKAGTSTTLRFVTSGSFDCSSAVRIPSLQISKNLPSSGTTDIDIGISKQGVLQGMCAMGMYPFEIDFQN</sequence>
<comment type="caution">
    <text evidence="2">The sequence shown here is derived from an EMBL/GenBank/DDBJ whole genome shotgun (WGS) entry which is preliminary data.</text>
</comment>
<evidence type="ECO:0000259" key="1">
    <source>
        <dbReference type="Pfam" id="PF13473"/>
    </source>
</evidence>
<evidence type="ECO:0000313" key="3">
    <source>
        <dbReference type="Proteomes" id="UP000181992"/>
    </source>
</evidence>
<dbReference type="InterPro" id="IPR028096">
    <property type="entry name" value="EfeO_Cupredoxin"/>
</dbReference>
<organism evidence="2 3">
    <name type="scientific">Candidatus Nomurabacteria bacterium CG1_02_43_90</name>
    <dbReference type="NCBI Taxonomy" id="1805281"/>
    <lineage>
        <taxon>Bacteria</taxon>
        <taxon>Candidatus Nomuraibacteriota</taxon>
    </lineage>
</organism>
<dbReference type="AlphaFoldDB" id="A0A1J4V7H2"/>
<dbReference type="Proteomes" id="UP000181992">
    <property type="component" value="Unassembled WGS sequence"/>
</dbReference>
<gene>
    <name evidence="2" type="ORF">AUJ77_03005</name>
</gene>
<feature type="domain" description="EfeO-type cupredoxin-like" evidence="1">
    <location>
        <begin position="39"/>
        <end position="120"/>
    </location>
</feature>
<dbReference type="InterPro" id="IPR008972">
    <property type="entry name" value="Cupredoxin"/>
</dbReference>
<dbReference type="STRING" id="1805281.AUJ77_03005"/>
<name>A0A1J4V7H2_9BACT</name>
<dbReference type="Gene3D" id="2.60.40.420">
    <property type="entry name" value="Cupredoxins - blue copper proteins"/>
    <property type="match status" value="1"/>
</dbReference>